<protein>
    <submittedName>
        <fullName evidence="1">Uncharacterized protein</fullName>
    </submittedName>
</protein>
<evidence type="ECO:0000313" key="1">
    <source>
        <dbReference type="EMBL" id="GAH76781.1"/>
    </source>
</evidence>
<dbReference type="EMBL" id="BARU01044246">
    <property type="protein sequence ID" value="GAH76781.1"/>
    <property type="molecule type" value="Genomic_DNA"/>
</dbReference>
<sequence>MITYNDIYEAARKERYSEQLQKLSNNFIMDIANYLNEKKEIASKENDVFSDVIIKT</sequence>
<dbReference type="AlphaFoldDB" id="X1I2Z2"/>
<accession>X1I2Z2</accession>
<comment type="caution">
    <text evidence="1">The sequence shown here is derived from an EMBL/GenBank/DDBJ whole genome shotgun (WGS) entry which is preliminary data.</text>
</comment>
<reference evidence="1" key="1">
    <citation type="journal article" date="2014" name="Front. Microbiol.">
        <title>High frequency of phylogenetically diverse reductive dehalogenase-homologous genes in deep subseafloor sedimentary metagenomes.</title>
        <authorList>
            <person name="Kawai M."/>
            <person name="Futagami T."/>
            <person name="Toyoda A."/>
            <person name="Takaki Y."/>
            <person name="Nishi S."/>
            <person name="Hori S."/>
            <person name="Arai W."/>
            <person name="Tsubouchi T."/>
            <person name="Morono Y."/>
            <person name="Uchiyama I."/>
            <person name="Ito T."/>
            <person name="Fujiyama A."/>
            <person name="Inagaki F."/>
            <person name="Takami H."/>
        </authorList>
    </citation>
    <scope>NUCLEOTIDE SEQUENCE</scope>
    <source>
        <strain evidence="1">Expedition CK06-06</strain>
    </source>
</reference>
<feature type="non-terminal residue" evidence="1">
    <location>
        <position position="56"/>
    </location>
</feature>
<proteinExistence type="predicted"/>
<name>X1I2Z2_9ZZZZ</name>
<organism evidence="1">
    <name type="scientific">marine sediment metagenome</name>
    <dbReference type="NCBI Taxonomy" id="412755"/>
    <lineage>
        <taxon>unclassified sequences</taxon>
        <taxon>metagenomes</taxon>
        <taxon>ecological metagenomes</taxon>
    </lineage>
</organism>
<gene>
    <name evidence="1" type="ORF">S03H2_67546</name>
</gene>